<keyword evidence="2" id="KW-0680">Restriction system</keyword>
<proteinExistence type="inferred from homology"/>
<evidence type="ECO:0000256" key="3">
    <source>
        <dbReference type="ARBA" id="ARBA00023125"/>
    </source>
</evidence>
<evidence type="ECO:0000313" key="5">
    <source>
        <dbReference type="EMBL" id="DAD78883.1"/>
    </source>
</evidence>
<dbReference type="Pfam" id="PF01420">
    <property type="entry name" value="Methylase_S"/>
    <property type="match status" value="2"/>
</dbReference>
<dbReference type="InterPro" id="IPR000055">
    <property type="entry name" value="Restrct_endonuc_typeI_TRD"/>
</dbReference>
<dbReference type="PANTHER" id="PTHR30408:SF12">
    <property type="entry name" value="TYPE I RESTRICTION ENZYME MJAVIII SPECIFICITY SUBUNIT"/>
    <property type="match status" value="1"/>
</dbReference>
<name>A0A8S5MAB6_9CAUD</name>
<dbReference type="Gene3D" id="1.10.287.1120">
    <property type="entry name" value="Bipartite methylase S protein"/>
    <property type="match status" value="1"/>
</dbReference>
<dbReference type="Gene3D" id="3.90.220.20">
    <property type="entry name" value="DNA methylase specificity domains"/>
    <property type="match status" value="2"/>
</dbReference>
<dbReference type="SUPFAM" id="SSF116734">
    <property type="entry name" value="DNA methylase specificity domain"/>
    <property type="match status" value="2"/>
</dbReference>
<dbReference type="GO" id="GO:0009307">
    <property type="term" value="P:DNA restriction-modification system"/>
    <property type="evidence" value="ECO:0007669"/>
    <property type="project" value="UniProtKB-KW"/>
</dbReference>
<dbReference type="GO" id="GO:0003677">
    <property type="term" value="F:DNA binding"/>
    <property type="evidence" value="ECO:0007669"/>
    <property type="project" value="UniProtKB-KW"/>
</dbReference>
<dbReference type="EMBL" id="BK014854">
    <property type="protein sequence ID" value="DAD78883.1"/>
    <property type="molecule type" value="Genomic_DNA"/>
</dbReference>
<evidence type="ECO:0000256" key="1">
    <source>
        <dbReference type="ARBA" id="ARBA00010923"/>
    </source>
</evidence>
<dbReference type="InterPro" id="IPR044946">
    <property type="entry name" value="Restrct_endonuc_typeI_TRD_sf"/>
</dbReference>
<organism evidence="5">
    <name type="scientific">Siphoviridae sp. cte421</name>
    <dbReference type="NCBI Taxonomy" id="2826402"/>
    <lineage>
        <taxon>Viruses</taxon>
        <taxon>Duplodnaviria</taxon>
        <taxon>Heunggongvirae</taxon>
        <taxon>Uroviricota</taxon>
        <taxon>Caudoviricetes</taxon>
    </lineage>
</organism>
<feature type="domain" description="Type I restriction modification DNA specificity" evidence="4">
    <location>
        <begin position="287"/>
        <end position="399"/>
    </location>
</feature>
<reference evidence="5" key="1">
    <citation type="journal article" date="2021" name="Proc. Natl. Acad. Sci. U.S.A.">
        <title>A Catalog of Tens of Thousands of Viruses from Human Metagenomes Reveals Hidden Associations with Chronic Diseases.</title>
        <authorList>
            <person name="Tisza M.J."/>
            <person name="Buck C.B."/>
        </authorList>
    </citation>
    <scope>NUCLEOTIDE SEQUENCE</scope>
    <source>
        <strain evidence="5">Cte421</strain>
    </source>
</reference>
<feature type="domain" description="Type I restriction modification DNA specificity" evidence="4">
    <location>
        <begin position="104"/>
        <end position="188"/>
    </location>
</feature>
<accession>A0A8S5MAB6</accession>
<comment type="similarity">
    <text evidence="1">Belongs to the type-I restriction system S methylase family.</text>
</comment>
<dbReference type="PANTHER" id="PTHR30408">
    <property type="entry name" value="TYPE-1 RESTRICTION ENZYME ECOKI SPECIFICITY PROTEIN"/>
    <property type="match status" value="1"/>
</dbReference>
<protein>
    <recommendedName>
        <fullName evidence="4">Type I restriction modification DNA specificity domain-containing protein</fullName>
    </recommendedName>
</protein>
<dbReference type="InterPro" id="IPR052021">
    <property type="entry name" value="Type-I_RS_S_subunit"/>
</dbReference>
<sequence length="430" mass="49032">MREMKDSGIEWVGSIPAHWKTHPVYYYFGESKNKNRFGQENNLLSLSYGKIVRKDINTSDGLLPESFNTYNIVAANDIIIRPTDLQNDKRSLRTGLVRERGIITSAYICLRPIKEIDSRFFNYLLHAYDVIKVFYNMGNGVRQGLNFSEFSRLLVFEPPVNKQKKIADYLDAKCAEIDALTADIQAQIDTLEQYKRSVITETVTKGLDPDAEMKDSGYDWVGMMPSTWVMRKGKYMFAQRSLRGNSIELQLLSPTQKFGVIPQSMYEELTGMSAVKLNEKADLSMLKTIHKGDFCISLRSFQGGFEYSEYEGVVSPAYQVFYPTVEIADGYYRYLFKESGFIEKMNSYTMTLRDGKNIAFADFGNTYIPSPPVGEQAAIATYLDDRCARIDAIIADKRKQMEVIDEYKKSMIFEYVTGKKVVGGEPHAIS</sequence>
<evidence type="ECO:0000256" key="2">
    <source>
        <dbReference type="ARBA" id="ARBA00022747"/>
    </source>
</evidence>
<keyword evidence="3" id="KW-0238">DNA-binding</keyword>
<evidence type="ECO:0000259" key="4">
    <source>
        <dbReference type="Pfam" id="PF01420"/>
    </source>
</evidence>